<sequence length="154" mass="16882">ASLRWEPIFWLAVVAAGLGGALLAEKIKQTPQPNQVEEKHNPLQNTYLNAALALVGSGLIAQLCIKLFARDISFFDSKLGLVTAQPELGQIIFAVSASFLIAAFVVKKFLNAGYIWPIAASALVTWFVITAYCKQPILAHMQMHWPAVFFPNLT</sequence>
<feature type="non-terminal residue" evidence="2">
    <location>
        <position position="1"/>
    </location>
</feature>
<evidence type="ECO:0000256" key="1">
    <source>
        <dbReference type="SAM" id="Phobius"/>
    </source>
</evidence>
<feature type="non-terminal residue" evidence="2">
    <location>
        <position position="154"/>
    </location>
</feature>
<dbReference type="EMBL" id="BARS01057051">
    <property type="protein sequence ID" value="GAG48182.1"/>
    <property type="molecule type" value="Genomic_DNA"/>
</dbReference>
<accession>X0YMK2</accession>
<organism evidence="2">
    <name type="scientific">marine sediment metagenome</name>
    <dbReference type="NCBI Taxonomy" id="412755"/>
    <lineage>
        <taxon>unclassified sequences</taxon>
        <taxon>metagenomes</taxon>
        <taxon>ecological metagenomes</taxon>
    </lineage>
</organism>
<feature type="transmembrane region" description="Helical" evidence="1">
    <location>
        <begin position="112"/>
        <end position="133"/>
    </location>
</feature>
<feature type="transmembrane region" description="Helical" evidence="1">
    <location>
        <begin position="48"/>
        <end position="68"/>
    </location>
</feature>
<proteinExistence type="predicted"/>
<dbReference type="AlphaFoldDB" id="X0YMK2"/>
<keyword evidence="1" id="KW-0812">Transmembrane</keyword>
<protein>
    <submittedName>
        <fullName evidence="2">Uncharacterized protein</fullName>
    </submittedName>
</protein>
<comment type="caution">
    <text evidence="2">The sequence shown here is derived from an EMBL/GenBank/DDBJ whole genome shotgun (WGS) entry which is preliminary data.</text>
</comment>
<name>X0YMK2_9ZZZZ</name>
<feature type="transmembrane region" description="Helical" evidence="1">
    <location>
        <begin position="88"/>
        <end position="106"/>
    </location>
</feature>
<keyword evidence="1" id="KW-0472">Membrane</keyword>
<evidence type="ECO:0000313" key="2">
    <source>
        <dbReference type="EMBL" id="GAG48182.1"/>
    </source>
</evidence>
<gene>
    <name evidence="2" type="ORF">S01H1_83803</name>
</gene>
<reference evidence="2" key="1">
    <citation type="journal article" date="2014" name="Front. Microbiol.">
        <title>High frequency of phylogenetically diverse reductive dehalogenase-homologous genes in deep subseafloor sedimentary metagenomes.</title>
        <authorList>
            <person name="Kawai M."/>
            <person name="Futagami T."/>
            <person name="Toyoda A."/>
            <person name="Takaki Y."/>
            <person name="Nishi S."/>
            <person name="Hori S."/>
            <person name="Arai W."/>
            <person name="Tsubouchi T."/>
            <person name="Morono Y."/>
            <person name="Uchiyama I."/>
            <person name="Ito T."/>
            <person name="Fujiyama A."/>
            <person name="Inagaki F."/>
            <person name="Takami H."/>
        </authorList>
    </citation>
    <scope>NUCLEOTIDE SEQUENCE</scope>
    <source>
        <strain evidence="2">Expedition CK06-06</strain>
    </source>
</reference>
<keyword evidence="1" id="KW-1133">Transmembrane helix</keyword>